<dbReference type="PROSITE" id="PS50902">
    <property type="entry name" value="FLAVODOXIN_LIKE"/>
    <property type="match status" value="1"/>
</dbReference>
<gene>
    <name evidence="3" type="ORF">DFE_2919</name>
</gene>
<accession>A0A2Z6B2H4</accession>
<dbReference type="SUPFAM" id="SSF52218">
    <property type="entry name" value="Flavoproteins"/>
    <property type="match status" value="1"/>
</dbReference>
<dbReference type="GO" id="GO:0009055">
    <property type="term" value="F:electron transfer activity"/>
    <property type="evidence" value="ECO:0007669"/>
    <property type="project" value="InterPro"/>
</dbReference>
<dbReference type="InterPro" id="IPR016440">
    <property type="entry name" value="Rubredoxin-O_OxRdtase"/>
</dbReference>
<dbReference type="GO" id="GO:0010181">
    <property type="term" value="F:FMN binding"/>
    <property type="evidence" value="ECO:0007669"/>
    <property type="project" value="InterPro"/>
</dbReference>
<dbReference type="AlphaFoldDB" id="A0A2Z6B2H4"/>
<dbReference type="GO" id="GO:0046872">
    <property type="term" value="F:metal ion binding"/>
    <property type="evidence" value="ECO:0007669"/>
    <property type="project" value="InterPro"/>
</dbReference>
<feature type="domain" description="Flavodoxin-like" evidence="2">
    <location>
        <begin position="255"/>
        <end position="393"/>
    </location>
</feature>
<dbReference type="RefSeq" id="WP_126380675.1">
    <property type="nucleotide sequence ID" value="NZ_AP017378.1"/>
</dbReference>
<reference evidence="3 4" key="1">
    <citation type="journal article" date="2018" name="Sci. Adv.">
        <title>Multi-heme cytochromes provide a pathway for survival in energy-limited environments.</title>
        <authorList>
            <person name="Deng X."/>
            <person name="Dohmae N."/>
            <person name="Nealson K.H."/>
            <person name="Hashimoto K."/>
            <person name="Okamoto A."/>
        </authorList>
    </citation>
    <scope>NUCLEOTIDE SEQUENCE [LARGE SCALE GENOMIC DNA]</scope>
    <source>
        <strain evidence="3 4">IS5</strain>
    </source>
</reference>
<dbReference type="KEGG" id="dfl:DFE_2919"/>
<dbReference type="InterPro" id="IPR008254">
    <property type="entry name" value="Flavodoxin/NO_synth"/>
</dbReference>
<dbReference type="OrthoDB" id="9800607at2"/>
<dbReference type="Pfam" id="PF00258">
    <property type="entry name" value="Flavodoxin_1"/>
    <property type="match status" value="1"/>
</dbReference>
<dbReference type="Gene3D" id="3.60.15.10">
    <property type="entry name" value="Ribonuclease Z/Hydroxyacylglutathione hydrolase-like"/>
    <property type="match status" value="1"/>
</dbReference>
<dbReference type="SMART" id="SM00849">
    <property type="entry name" value="Lactamase_B"/>
    <property type="match status" value="1"/>
</dbReference>
<comment type="similarity">
    <text evidence="1">In the N-terminal section; belongs to the zinc metallo-hydrolase group 3 family.</text>
</comment>
<dbReference type="CDD" id="cd07709">
    <property type="entry name" value="flavodiiron_proteins_MBL-fold"/>
    <property type="match status" value="1"/>
</dbReference>
<evidence type="ECO:0000256" key="1">
    <source>
        <dbReference type="ARBA" id="ARBA00007121"/>
    </source>
</evidence>
<evidence type="ECO:0000313" key="4">
    <source>
        <dbReference type="Proteomes" id="UP000269883"/>
    </source>
</evidence>
<evidence type="ECO:0000313" key="3">
    <source>
        <dbReference type="EMBL" id="BBD09645.1"/>
    </source>
</evidence>
<dbReference type="GO" id="GO:0016491">
    <property type="term" value="F:oxidoreductase activity"/>
    <property type="evidence" value="ECO:0007669"/>
    <property type="project" value="InterPro"/>
</dbReference>
<dbReference type="PANTHER" id="PTHR43717">
    <property type="entry name" value="ANAEROBIC NITRIC OXIDE REDUCTASE FLAVORUBREDOXIN"/>
    <property type="match status" value="1"/>
</dbReference>
<name>A0A2Z6B2H4_9BACT</name>
<dbReference type="InterPro" id="IPR001279">
    <property type="entry name" value="Metallo-B-lactamas"/>
</dbReference>
<organism evidence="3 4">
    <name type="scientific">Desulfovibrio ferrophilus</name>
    <dbReference type="NCBI Taxonomy" id="241368"/>
    <lineage>
        <taxon>Bacteria</taxon>
        <taxon>Pseudomonadati</taxon>
        <taxon>Thermodesulfobacteriota</taxon>
        <taxon>Desulfovibrionia</taxon>
        <taxon>Desulfovibrionales</taxon>
        <taxon>Desulfovibrionaceae</taxon>
        <taxon>Desulfovibrio</taxon>
    </lineage>
</organism>
<dbReference type="PANTHER" id="PTHR43717:SF1">
    <property type="entry name" value="ANAEROBIC NITRIC OXIDE REDUCTASE FLAVORUBREDOXIN"/>
    <property type="match status" value="1"/>
</dbReference>
<dbReference type="InterPro" id="IPR029039">
    <property type="entry name" value="Flavoprotein-like_sf"/>
</dbReference>
<dbReference type="Pfam" id="PF19583">
    <property type="entry name" value="ODP"/>
    <property type="match status" value="1"/>
</dbReference>
<dbReference type="PIRSF" id="PIRSF005243">
    <property type="entry name" value="ROO"/>
    <property type="match status" value="1"/>
</dbReference>
<dbReference type="Gene3D" id="3.40.50.360">
    <property type="match status" value="1"/>
</dbReference>
<dbReference type="InterPro" id="IPR045761">
    <property type="entry name" value="ODP_dom"/>
</dbReference>
<dbReference type="Proteomes" id="UP000269883">
    <property type="component" value="Chromosome"/>
</dbReference>
<dbReference type="EMBL" id="AP017378">
    <property type="protein sequence ID" value="BBD09645.1"/>
    <property type="molecule type" value="Genomic_DNA"/>
</dbReference>
<protein>
    <submittedName>
        <fullName evidence="3">Beta-lactamase domain-containing protein</fullName>
    </submittedName>
</protein>
<dbReference type="InterPro" id="IPR036866">
    <property type="entry name" value="RibonucZ/Hydroxyglut_hydro"/>
</dbReference>
<proteinExistence type="inferred from homology"/>
<dbReference type="SUPFAM" id="SSF56281">
    <property type="entry name" value="Metallo-hydrolase/oxidoreductase"/>
    <property type="match status" value="1"/>
</dbReference>
<sequence length="401" mass="44824">MRPVEIKEGIWWVGAVDWNTIDFHGYSLARHGTTYNAYLVMDEKITLFDTVKAPFVEQFLDTIAQVVDPCKIDYIVANHLEPDHSGALPQMIQACSPEKVFCSPMGVRAIDAHFHPQGWPVEAVKSGSSISLGKRNVHFIEARMLHWPDSMLSYIPEDKLLIPNDAFGQNIASTERFVDEMDRSFVKRRMTEYYGNIVTPFSQVVDKILDAVDEMNLEIDMIAPDHGLIFRGAEDVAFALDSYREYAAQEDTNRAVVVYDTMWHSTEKMAQAIADGLTDEGVSVKIMALKSFHHSEVMSEIFQAGAVVVGSPTHNNGILPLVADLLTYMKGLKPQNKIAAAFGSFGWSGECVKVITQWLEDMKFEVVDPAVKIKHVPDQAMLDQCVEQGRAVGKALKAKLK</sequence>
<keyword evidence="4" id="KW-1185">Reference proteome</keyword>
<evidence type="ECO:0000259" key="2">
    <source>
        <dbReference type="PROSITE" id="PS50902"/>
    </source>
</evidence>